<dbReference type="AlphaFoldDB" id="A0AAJ0DS98"/>
<organism evidence="7 8">
    <name type="scientific">Extremus antarcticus</name>
    <dbReference type="NCBI Taxonomy" id="702011"/>
    <lineage>
        <taxon>Eukaryota</taxon>
        <taxon>Fungi</taxon>
        <taxon>Dikarya</taxon>
        <taxon>Ascomycota</taxon>
        <taxon>Pezizomycotina</taxon>
        <taxon>Dothideomycetes</taxon>
        <taxon>Dothideomycetidae</taxon>
        <taxon>Mycosphaerellales</taxon>
        <taxon>Extremaceae</taxon>
        <taxon>Extremus</taxon>
    </lineage>
</organism>
<keyword evidence="5 6" id="KW-0472">Membrane</keyword>
<dbReference type="PANTHER" id="PTHR12428:SF65">
    <property type="entry name" value="CYTOCHROME C OXIDASE ASSEMBLY PROTEIN COX18, MITOCHONDRIAL"/>
    <property type="match status" value="1"/>
</dbReference>
<evidence type="ECO:0000256" key="4">
    <source>
        <dbReference type="ARBA" id="ARBA00022989"/>
    </source>
</evidence>
<evidence type="ECO:0000256" key="3">
    <source>
        <dbReference type="ARBA" id="ARBA00022692"/>
    </source>
</evidence>
<comment type="similarity">
    <text evidence="2">Belongs to the OXA1/ALB3/YidC family.</text>
</comment>
<dbReference type="PANTHER" id="PTHR12428">
    <property type="entry name" value="OXA1"/>
    <property type="match status" value="1"/>
</dbReference>
<dbReference type="EMBL" id="JAWDJX010000009">
    <property type="protein sequence ID" value="KAK3055326.1"/>
    <property type="molecule type" value="Genomic_DNA"/>
</dbReference>
<name>A0AAJ0DS98_9PEZI</name>
<feature type="transmembrane region" description="Helical" evidence="6">
    <location>
        <begin position="152"/>
        <end position="174"/>
    </location>
</feature>
<evidence type="ECO:0000256" key="5">
    <source>
        <dbReference type="ARBA" id="ARBA00023136"/>
    </source>
</evidence>
<comment type="subcellular location">
    <subcellularLocation>
        <location evidence="1">Membrane</location>
        <topology evidence="1">Multi-pass membrane protein</topology>
    </subcellularLocation>
</comment>
<accession>A0AAJ0DS98</accession>
<gene>
    <name evidence="7" type="ORF">LTR09_003879</name>
</gene>
<dbReference type="GO" id="GO:0005743">
    <property type="term" value="C:mitochondrial inner membrane"/>
    <property type="evidence" value="ECO:0007669"/>
    <property type="project" value="TreeGrafter"/>
</dbReference>
<reference evidence="7" key="1">
    <citation type="submission" date="2023-04" db="EMBL/GenBank/DDBJ databases">
        <title>Black Yeasts Isolated from many extreme environments.</title>
        <authorList>
            <person name="Coleine C."/>
            <person name="Stajich J.E."/>
            <person name="Selbmann L."/>
        </authorList>
    </citation>
    <scope>NUCLEOTIDE SEQUENCE</scope>
    <source>
        <strain evidence="7">CCFEE 5312</strain>
    </source>
</reference>
<dbReference type="GO" id="GO:0032977">
    <property type="term" value="F:membrane insertase activity"/>
    <property type="evidence" value="ECO:0007669"/>
    <property type="project" value="InterPro"/>
</dbReference>
<evidence type="ECO:0000256" key="6">
    <source>
        <dbReference type="SAM" id="Phobius"/>
    </source>
</evidence>
<protein>
    <submittedName>
        <fullName evidence="7">Uncharacterized protein</fullName>
    </submittedName>
</protein>
<keyword evidence="3 6" id="KW-0812">Transmembrane</keyword>
<comment type="caution">
    <text evidence="7">The sequence shown here is derived from an EMBL/GenBank/DDBJ whole genome shotgun (WGS) entry which is preliminary data.</text>
</comment>
<keyword evidence="8" id="KW-1185">Reference proteome</keyword>
<proteinExistence type="inferred from homology"/>
<keyword evidence="4 6" id="KW-1133">Transmembrane helix</keyword>
<evidence type="ECO:0000313" key="8">
    <source>
        <dbReference type="Proteomes" id="UP001271007"/>
    </source>
</evidence>
<feature type="transmembrane region" description="Helical" evidence="6">
    <location>
        <begin position="375"/>
        <end position="402"/>
    </location>
</feature>
<sequence>MACLAASRRNWPSIRSTSRQMLSSRKFSASSRSQGALTEFAIAGPNAIIDGLHSTGLPYYAVLPLTAVLVRSTLVYYLATKPARTQAQLVTHQTPLVQARTRMLMTSTAELVRQNNHLAKLARSKRRDVEQSTRWHQYASKFRLTYLSKWRYGRVFGTNVPYGLLNFGFLILFAESIRMKCGRSEGLLSMVLTPFEKIGRLISAHFQPSTKPGTGAQVQDPAELLAARLQAAWDEKMAQAKDGELVDLTGAPISPEEAFSALDPHMLEPLSRIDTASPYFDAALQSEGLSWCTNLTATDPTWMLPVMASTVLISSVLYRPSGYKTPKKPIPLNMKDHDTEDKPSEPKSILLKLAEKRKDYTENLSGTQKISLAGAYLFSIATFNLPAAVLLYLIPSVAIGWLQNRPLRFRAKQEWSD</sequence>
<dbReference type="GO" id="GO:0032979">
    <property type="term" value="P:protein insertion into mitochondrial inner membrane from matrix"/>
    <property type="evidence" value="ECO:0007669"/>
    <property type="project" value="TreeGrafter"/>
</dbReference>
<dbReference type="Proteomes" id="UP001271007">
    <property type="component" value="Unassembled WGS sequence"/>
</dbReference>
<evidence type="ECO:0000313" key="7">
    <source>
        <dbReference type="EMBL" id="KAK3055326.1"/>
    </source>
</evidence>
<evidence type="ECO:0000256" key="1">
    <source>
        <dbReference type="ARBA" id="ARBA00004141"/>
    </source>
</evidence>
<dbReference type="InterPro" id="IPR001708">
    <property type="entry name" value="YidC/ALB3/OXA1/COX18"/>
</dbReference>
<evidence type="ECO:0000256" key="2">
    <source>
        <dbReference type="ARBA" id="ARBA00009877"/>
    </source>
</evidence>